<dbReference type="InterPro" id="IPR002110">
    <property type="entry name" value="Ankyrin_rpt"/>
</dbReference>
<dbReference type="PROSITE" id="PS50088">
    <property type="entry name" value="ANK_REPEAT"/>
    <property type="match status" value="2"/>
</dbReference>
<proteinExistence type="predicted"/>
<keyword evidence="6" id="KW-1185">Reference proteome</keyword>
<feature type="compositionally biased region" description="Low complexity" evidence="4">
    <location>
        <begin position="242"/>
        <end position="257"/>
    </location>
</feature>
<keyword evidence="2 3" id="KW-0040">ANK repeat</keyword>
<keyword evidence="1" id="KW-0677">Repeat</keyword>
<dbReference type="PROSITE" id="PS50297">
    <property type="entry name" value="ANK_REP_REGION"/>
    <property type="match status" value="1"/>
</dbReference>
<dbReference type="SUPFAM" id="SSF48403">
    <property type="entry name" value="Ankyrin repeat"/>
    <property type="match status" value="1"/>
</dbReference>
<organism evidence="5 6">
    <name type="scientific">Branchiostoma lanceolatum</name>
    <name type="common">Common lancelet</name>
    <name type="synonym">Amphioxus lanceolatum</name>
    <dbReference type="NCBI Taxonomy" id="7740"/>
    <lineage>
        <taxon>Eukaryota</taxon>
        <taxon>Metazoa</taxon>
        <taxon>Chordata</taxon>
        <taxon>Cephalochordata</taxon>
        <taxon>Leptocardii</taxon>
        <taxon>Amphioxiformes</taxon>
        <taxon>Branchiostomatidae</taxon>
        <taxon>Branchiostoma</taxon>
    </lineage>
</organism>
<evidence type="ECO:0000256" key="2">
    <source>
        <dbReference type="ARBA" id="ARBA00023043"/>
    </source>
</evidence>
<feature type="repeat" description="ANK" evidence="3">
    <location>
        <begin position="42"/>
        <end position="78"/>
    </location>
</feature>
<feature type="region of interest" description="Disordered" evidence="4">
    <location>
        <begin position="234"/>
        <end position="275"/>
    </location>
</feature>
<dbReference type="PANTHER" id="PTHR24173:SF74">
    <property type="entry name" value="ANKYRIN REPEAT DOMAIN-CONTAINING PROTEIN 16"/>
    <property type="match status" value="1"/>
</dbReference>
<accession>A0A8K0AEI3</accession>
<feature type="repeat" description="ANK" evidence="3">
    <location>
        <begin position="113"/>
        <end position="149"/>
    </location>
</feature>
<dbReference type="OrthoDB" id="5406014at2759"/>
<sequence>MTRRKRLPDEKASRLHQAVVEGKLEEVRDLLNLTDANVRDHHGRTPLMTACFARDEHLRDKMFRHLFYRGADLRARDPCGRTVFAFACSYGLNQQVKWLLNHKNVDLLQKDREGRTPLHHAVLSGDPSVVRTVARATVDRQLSVDIPDNNSTTPYVQAKIRGQDDIAQILLTEARANPCTFNTRKYFSVNGQVIREELHVPTTDEDTAEEKKTGKKNLTAVLTVTLPPIRVQYSKSYKGPEKPTTTETTAQNTNPEPRLTLPKFKMTAPPGVSGSQVGSVLSVRSSVYNSTADSALLVLKGQHAQRYLGKRSSYPTIPTLMALKSAHHSAAFRVTAQKKPDTPPPTPPPEPRKKKMSAAGLLNIAVKKRRASRAETLRPKSGLGGGKWKNLVSATQDFKEEVEQAPVNARLRKRSVPAISANDLANLSKREQQPKKKLNVTSVLALRSSSLTDEHTSSVLDSLPEVDEKHKVESTTETTFIKQDLLPEIVVEGGS</sequence>
<evidence type="ECO:0000256" key="4">
    <source>
        <dbReference type="SAM" id="MobiDB-lite"/>
    </source>
</evidence>
<evidence type="ECO:0000313" key="5">
    <source>
        <dbReference type="EMBL" id="CAH1273245.1"/>
    </source>
</evidence>
<protein>
    <submittedName>
        <fullName evidence="5">ANKRD50 protein</fullName>
    </submittedName>
</protein>
<evidence type="ECO:0000256" key="1">
    <source>
        <dbReference type="ARBA" id="ARBA00022737"/>
    </source>
</evidence>
<gene>
    <name evidence="5" type="primary">ANKRD50</name>
    <name evidence="5" type="ORF">BLAG_LOCUS24638</name>
</gene>
<reference evidence="5" key="1">
    <citation type="submission" date="2022-01" db="EMBL/GenBank/DDBJ databases">
        <authorList>
            <person name="Braso-Vives M."/>
        </authorList>
    </citation>
    <scope>NUCLEOTIDE SEQUENCE</scope>
</reference>
<dbReference type="Proteomes" id="UP000838412">
    <property type="component" value="Chromosome 9"/>
</dbReference>
<dbReference type="InterPro" id="IPR036770">
    <property type="entry name" value="Ankyrin_rpt-contain_sf"/>
</dbReference>
<dbReference type="Pfam" id="PF12796">
    <property type="entry name" value="Ank_2"/>
    <property type="match status" value="1"/>
</dbReference>
<dbReference type="AlphaFoldDB" id="A0A8K0AEI3"/>
<feature type="region of interest" description="Disordered" evidence="4">
    <location>
        <begin position="334"/>
        <end position="357"/>
    </location>
</feature>
<dbReference type="PANTHER" id="PTHR24173">
    <property type="entry name" value="ANKYRIN REPEAT CONTAINING"/>
    <property type="match status" value="1"/>
</dbReference>
<evidence type="ECO:0000256" key="3">
    <source>
        <dbReference type="PROSITE-ProRule" id="PRU00023"/>
    </source>
</evidence>
<dbReference type="SMART" id="SM00248">
    <property type="entry name" value="ANK"/>
    <property type="match status" value="4"/>
</dbReference>
<evidence type="ECO:0000313" key="6">
    <source>
        <dbReference type="Proteomes" id="UP000838412"/>
    </source>
</evidence>
<dbReference type="Gene3D" id="1.25.40.20">
    <property type="entry name" value="Ankyrin repeat-containing domain"/>
    <property type="match status" value="2"/>
</dbReference>
<name>A0A8K0AEI3_BRALA</name>
<dbReference type="EMBL" id="OV696694">
    <property type="protein sequence ID" value="CAH1273245.1"/>
    <property type="molecule type" value="Genomic_DNA"/>
</dbReference>